<feature type="compositionally biased region" description="Polar residues" evidence="1">
    <location>
        <begin position="69"/>
        <end position="78"/>
    </location>
</feature>
<dbReference type="EMBL" id="GECZ01028107">
    <property type="protein sequence ID" value="JAS41662.1"/>
    <property type="molecule type" value="Transcribed_RNA"/>
</dbReference>
<gene>
    <name evidence="2" type="ORF">g.31282</name>
</gene>
<sequence length="160" mass="17563">IENKSVVLTSAELEKSKNVVQETSEALPSVSFKSSIFSTEESKSVKHIENKFETKPSVKFEESTPLKEGTSQTLRSEENVSMVSSIEVETGLTSSMANKSVSITSLKPEKSTNLTQETLEALLTVSFESTAFTTEESRSLNHIENRLQSISSEKITVPTP</sequence>
<feature type="region of interest" description="Disordered" evidence="1">
    <location>
        <begin position="59"/>
        <end position="78"/>
    </location>
</feature>
<proteinExistence type="predicted"/>
<feature type="non-terminal residue" evidence="2">
    <location>
        <position position="1"/>
    </location>
</feature>
<feature type="non-terminal residue" evidence="2">
    <location>
        <position position="160"/>
    </location>
</feature>
<reference evidence="2" key="1">
    <citation type="submission" date="2015-11" db="EMBL/GenBank/DDBJ databases">
        <title>De novo transcriptome assembly of four potential Pierce s Disease insect vectors from Arizona vineyards.</title>
        <authorList>
            <person name="Tassone E.E."/>
        </authorList>
    </citation>
    <scope>NUCLEOTIDE SEQUENCE</scope>
</reference>
<dbReference type="AlphaFoldDB" id="A0A1B6EUL9"/>
<name>A0A1B6EUL9_9HEMI</name>
<accession>A0A1B6EUL9</accession>
<organism evidence="2">
    <name type="scientific">Cuerna arida</name>
    <dbReference type="NCBI Taxonomy" id="1464854"/>
    <lineage>
        <taxon>Eukaryota</taxon>
        <taxon>Metazoa</taxon>
        <taxon>Ecdysozoa</taxon>
        <taxon>Arthropoda</taxon>
        <taxon>Hexapoda</taxon>
        <taxon>Insecta</taxon>
        <taxon>Pterygota</taxon>
        <taxon>Neoptera</taxon>
        <taxon>Paraneoptera</taxon>
        <taxon>Hemiptera</taxon>
        <taxon>Auchenorrhyncha</taxon>
        <taxon>Membracoidea</taxon>
        <taxon>Cicadellidae</taxon>
        <taxon>Cicadellinae</taxon>
        <taxon>Proconiini</taxon>
        <taxon>Cuerna</taxon>
    </lineage>
</organism>
<evidence type="ECO:0000256" key="1">
    <source>
        <dbReference type="SAM" id="MobiDB-lite"/>
    </source>
</evidence>
<protein>
    <submittedName>
        <fullName evidence="2">Uncharacterized protein</fullName>
    </submittedName>
</protein>
<evidence type="ECO:0000313" key="2">
    <source>
        <dbReference type="EMBL" id="JAS41662.1"/>
    </source>
</evidence>